<name>A0A0C3KFN7_9AGAM</name>
<accession>A0A0C3KFN7</accession>
<sequence length="114" mass="12565">MGHLFSLPDTLNHELQVANHRCQFGRHQVSFSDHVPWSGLSFSKGPLGSIAARTMRRPTKNDLPVIDDRQTRPSPAPISMDTWQYINGPPSTEYGGGAATRRTGRGEGKLLGLR</sequence>
<dbReference type="Proteomes" id="UP000054248">
    <property type="component" value="Unassembled WGS sequence"/>
</dbReference>
<dbReference type="HOGENOM" id="CLU_2139553_0_0_1"/>
<dbReference type="AlphaFoldDB" id="A0A0C3KFN7"/>
<evidence type="ECO:0000313" key="2">
    <source>
        <dbReference type="EMBL" id="KIO20293.1"/>
    </source>
</evidence>
<dbReference type="EMBL" id="KN823180">
    <property type="protein sequence ID" value="KIO20293.1"/>
    <property type="molecule type" value="Genomic_DNA"/>
</dbReference>
<protein>
    <submittedName>
        <fullName evidence="2">Uncharacterized protein</fullName>
    </submittedName>
</protein>
<gene>
    <name evidence="2" type="ORF">M407DRAFT_245872</name>
</gene>
<reference evidence="2 3" key="1">
    <citation type="submission" date="2014-04" db="EMBL/GenBank/DDBJ databases">
        <authorList>
            <consortium name="DOE Joint Genome Institute"/>
            <person name="Kuo A."/>
            <person name="Girlanda M."/>
            <person name="Perotto S."/>
            <person name="Kohler A."/>
            <person name="Nagy L.G."/>
            <person name="Floudas D."/>
            <person name="Copeland A."/>
            <person name="Barry K.W."/>
            <person name="Cichocki N."/>
            <person name="Veneault-Fourrey C."/>
            <person name="LaButti K."/>
            <person name="Lindquist E.A."/>
            <person name="Lipzen A."/>
            <person name="Lundell T."/>
            <person name="Morin E."/>
            <person name="Murat C."/>
            <person name="Sun H."/>
            <person name="Tunlid A."/>
            <person name="Henrissat B."/>
            <person name="Grigoriev I.V."/>
            <person name="Hibbett D.S."/>
            <person name="Martin F."/>
            <person name="Nordberg H.P."/>
            <person name="Cantor M.N."/>
            <person name="Hua S.X."/>
        </authorList>
    </citation>
    <scope>NUCLEOTIDE SEQUENCE [LARGE SCALE GENOMIC DNA]</scope>
    <source>
        <strain evidence="2 3">MUT 4182</strain>
    </source>
</reference>
<organism evidence="2 3">
    <name type="scientific">Tulasnella calospora MUT 4182</name>
    <dbReference type="NCBI Taxonomy" id="1051891"/>
    <lineage>
        <taxon>Eukaryota</taxon>
        <taxon>Fungi</taxon>
        <taxon>Dikarya</taxon>
        <taxon>Basidiomycota</taxon>
        <taxon>Agaricomycotina</taxon>
        <taxon>Agaricomycetes</taxon>
        <taxon>Cantharellales</taxon>
        <taxon>Tulasnellaceae</taxon>
        <taxon>Tulasnella</taxon>
    </lineage>
</organism>
<reference evidence="3" key="2">
    <citation type="submission" date="2015-01" db="EMBL/GenBank/DDBJ databases">
        <title>Evolutionary Origins and Diversification of the Mycorrhizal Mutualists.</title>
        <authorList>
            <consortium name="DOE Joint Genome Institute"/>
            <consortium name="Mycorrhizal Genomics Consortium"/>
            <person name="Kohler A."/>
            <person name="Kuo A."/>
            <person name="Nagy L.G."/>
            <person name="Floudas D."/>
            <person name="Copeland A."/>
            <person name="Barry K.W."/>
            <person name="Cichocki N."/>
            <person name="Veneault-Fourrey C."/>
            <person name="LaButti K."/>
            <person name="Lindquist E.A."/>
            <person name="Lipzen A."/>
            <person name="Lundell T."/>
            <person name="Morin E."/>
            <person name="Murat C."/>
            <person name="Riley R."/>
            <person name="Ohm R."/>
            <person name="Sun H."/>
            <person name="Tunlid A."/>
            <person name="Henrissat B."/>
            <person name="Grigoriev I.V."/>
            <person name="Hibbett D.S."/>
            <person name="Martin F."/>
        </authorList>
    </citation>
    <scope>NUCLEOTIDE SEQUENCE [LARGE SCALE GENOMIC DNA]</scope>
    <source>
        <strain evidence="3">MUT 4182</strain>
    </source>
</reference>
<feature type="region of interest" description="Disordered" evidence="1">
    <location>
        <begin position="51"/>
        <end position="114"/>
    </location>
</feature>
<evidence type="ECO:0000313" key="3">
    <source>
        <dbReference type="Proteomes" id="UP000054248"/>
    </source>
</evidence>
<proteinExistence type="predicted"/>
<keyword evidence="3" id="KW-1185">Reference proteome</keyword>
<evidence type="ECO:0000256" key="1">
    <source>
        <dbReference type="SAM" id="MobiDB-lite"/>
    </source>
</evidence>